<evidence type="ECO:0000313" key="6">
    <source>
        <dbReference type="EMBL" id="MQY44817.1"/>
    </source>
</evidence>
<dbReference type="Gene3D" id="3.20.20.80">
    <property type="entry name" value="Glycosidases"/>
    <property type="match status" value="1"/>
</dbReference>
<evidence type="ECO:0000256" key="5">
    <source>
        <dbReference type="SAM" id="SignalP"/>
    </source>
</evidence>
<dbReference type="PROSITE" id="PS51257">
    <property type="entry name" value="PROKAR_LIPOPROTEIN"/>
    <property type="match status" value="1"/>
</dbReference>
<comment type="similarity">
    <text evidence="1">Belongs to the glycosyl hydrolase 25 family.</text>
</comment>
<organism evidence="6 7">
    <name type="scientific">Endobacterium cereale</name>
    <dbReference type="NCBI Taxonomy" id="2663029"/>
    <lineage>
        <taxon>Bacteria</taxon>
        <taxon>Pseudomonadati</taxon>
        <taxon>Pseudomonadota</taxon>
        <taxon>Alphaproteobacteria</taxon>
        <taxon>Hyphomicrobiales</taxon>
        <taxon>Rhizobiaceae</taxon>
        <taxon>Endobacterium</taxon>
    </lineage>
</organism>
<dbReference type="PROSITE" id="PS51904">
    <property type="entry name" value="GLYCOSYL_HYDROL_F25_2"/>
    <property type="match status" value="1"/>
</dbReference>
<dbReference type="CDD" id="cd06413">
    <property type="entry name" value="GH25_muramidase_1"/>
    <property type="match status" value="1"/>
</dbReference>
<feature type="signal peptide" evidence="5">
    <location>
        <begin position="1"/>
        <end position="22"/>
    </location>
</feature>
<proteinExistence type="inferred from homology"/>
<comment type="caution">
    <text evidence="6">The sequence shown here is derived from an EMBL/GenBank/DDBJ whole genome shotgun (WGS) entry which is preliminary data.</text>
</comment>
<dbReference type="AlphaFoldDB" id="A0A6A8A4T8"/>
<dbReference type="InterPro" id="IPR002053">
    <property type="entry name" value="Glyco_hydro_25"/>
</dbReference>
<evidence type="ECO:0000256" key="2">
    <source>
        <dbReference type="ARBA" id="ARBA00022801"/>
    </source>
</evidence>
<keyword evidence="3" id="KW-0326">Glycosidase</keyword>
<dbReference type="PANTHER" id="PTHR34135">
    <property type="entry name" value="LYSOZYME"/>
    <property type="match status" value="1"/>
</dbReference>
<dbReference type="SUPFAM" id="SSF51445">
    <property type="entry name" value="(Trans)glycosidases"/>
    <property type="match status" value="1"/>
</dbReference>
<dbReference type="Proteomes" id="UP000435138">
    <property type="component" value="Unassembled WGS sequence"/>
</dbReference>
<keyword evidence="7" id="KW-1185">Reference proteome</keyword>
<dbReference type="GO" id="GO:0016998">
    <property type="term" value="P:cell wall macromolecule catabolic process"/>
    <property type="evidence" value="ECO:0007669"/>
    <property type="project" value="InterPro"/>
</dbReference>
<evidence type="ECO:0000256" key="1">
    <source>
        <dbReference type="ARBA" id="ARBA00010646"/>
    </source>
</evidence>
<dbReference type="GO" id="GO:0009253">
    <property type="term" value="P:peptidoglycan catabolic process"/>
    <property type="evidence" value="ECO:0007669"/>
    <property type="project" value="InterPro"/>
</dbReference>
<keyword evidence="5" id="KW-0732">Signal</keyword>
<keyword evidence="2 6" id="KW-0378">Hydrolase</keyword>
<dbReference type="GO" id="GO:0016052">
    <property type="term" value="P:carbohydrate catabolic process"/>
    <property type="evidence" value="ECO:0007669"/>
    <property type="project" value="TreeGrafter"/>
</dbReference>
<dbReference type="InterPro" id="IPR017853">
    <property type="entry name" value="GH"/>
</dbReference>
<name>A0A6A8A4T8_9HYPH</name>
<gene>
    <name evidence="6" type="ORF">GAO09_01850</name>
</gene>
<protein>
    <submittedName>
        <fullName evidence="6">Glycosyl hydrolase</fullName>
    </submittedName>
</protein>
<evidence type="ECO:0000256" key="4">
    <source>
        <dbReference type="SAM" id="MobiDB-lite"/>
    </source>
</evidence>
<dbReference type="InterPro" id="IPR018077">
    <property type="entry name" value="Glyco_hydro_fam25_subgr"/>
</dbReference>
<dbReference type="SMART" id="SM00641">
    <property type="entry name" value="Glyco_25"/>
    <property type="match status" value="1"/>
</dbReference>
<evidence type="ECO:0000313" key="7">
    <source>
        <dbReference type="Proteomes" id="UP000435138"/>
    </source>
</evidence>
<sequence>MHKAIKPAFFMAALLLSSCSSSTTPESLVPTRPSRELTSSIQQAPPVPAASVGGPSIAAASQPQQHQEVLAWAGPTPSGHTSMAPAPMETMTASRTAPLPASETTVGMPGTPLPLQRPAGMIETAALSSGTMSAAARSRIYSRQFRDAKPINFGKVQPRHFAVHGVDVSRWQGEIDWPKLRTQGANFAYIKATDGGDHLDPMFRTNWRRAKEAGIRRGAYHFFYWCRTAGEQADWFIRNVPREPDALPPVIDVEYNGESACKMRLSKAKVIEKMQVFMDKLERHYGQRPVIYTAPDFYKDNLRGEFENYPFWLRAVAQHPSKVYPDRKWVFWQYSGSGLSHGVTGKIDLNVFNGSEQQWHNWLNRQRGSGGVASR</sequence>
<dbReference type="GO" id="GO:0003796">
    <property type="term" value="F:lysozyme activity"/>
    <property type="evidence" value="ECO:0007669"/>
    <property type="project" value="InterPro"/>
</dbReference>
<reference evidence="6 7" key="1">
    <citation type="submission" date="2019-11" db="EMBL/GenBank/DDBJ databases">
        <title>Genome analysis of Rhizobacterium cereale a novel genus and species isolated from maize roots in North Spain.</title>
        <authorList>
            <person name="Menendez E."/>
            <person name="Flores-Felix J.D."/>
            <person name="Ramirez-Bahena M.-H."/>
            <person name="Igual J.M."/>
            <person name="Garcia-Fraile P."/>
            <person name="Peix A."/>
            <person name="Velazquez E."/>
        </authorList>
    </citation>
    <scope>NUCLEOTIDE SEQUENCE [LARGE SCALE GENOMIC DNA]</scope>
    <source>
        <strain evidence="6 7">RZME27</strain>
    </source>
</reference>
<evidence type="ECO:0000256" key="3">
    <source>
        <dbReference type="ARBA" id="ARBA00023295"/>
    </source>
</evidence>
<accession>A0A6A8A4T8</accession>
<dbReference type="Pfam" id="PF01183">
    <property type="entry name" value="Glyco_hydro_25"/>
    <property type="match status" value="1"/>
</dbReference>
<dbReference type="EMBL" id="WIXI01000022">
    <property type="protein sequence ID" value="MQY44817.1"/>
    <property type="molecule type" value="Genomic_DNA"/>
</dbReference>
<dbReference type="RefSeq" id="WP_153352349.1">
    <property type="nucleotide sequence ID" value="NZ_JAYKOO010000003.1"/>
</dbReference>
<feature type="region of interest" description="Disordered" evidence="4">
    <location>
        <begin position="21"/>
        <end position="86"/>
    </location>
</feature>
<dbReference type="PANTHER" id="PTHR34135:SF2">
    <property type="entry name" value="LYSOZYME"/>
    <property type="match status" value="1"/>
</dbReference>
<feature type="chain" id="PRO_5025473227" evidence="5">
    <location>
        <begin position="23"/>
        <end position="375"/>
    </location>
</feature>